<evidence type="ECO:0000259" key="1">
    <source>
        <dbReference type="Pfam" id="PF07862"/>
    </source>
</evidence>
<reference evidence="2" key="1">
    <citation type="submission" date="2022-10" db="EMBL/GenBank/DDBJ databases">
        <authorList>
            <person name="Yu W.X."/>
        </authorList>
    </citation>
    <scope>NUCLEOTIDE SEQUENCE</scope>
    <source>
        <strain evidence="2">AAT</strain>
    </source>
</reference>
<keyword evidence="3" id="KW-1185">Reference proteome</keyword>
<dbReference type="InterPro" id="IPR012903">
    <property type="entry name" value="Nif11"/>
</dbReference>
<accession>A0AAE3M4S4</accession>
<evidence type="ECO:0000313" key="2">
    <source>
        <dbReference type="EMBL" id="MCW3787114.1"/>
    </source>
</evidence>
<protein>
    <submittedName>
        <fullName evidence="2">Nif11-like leader peptide family natural product</fullName>
    </submittedName>
</protein>
<gene>
    <name evidence="2" type="ORF">OM075_11580</name>
</gene>
<dbReference type="RefSeq" id="WP_301190679.1">
    <property type="nucleotide sequence ID" value="NZ_JAPDPJ010000024.1"/>
</dbReference>
<dbReference type="AlphaFoldDB" id="A0AAE3M4S4"/>
<organism evidence="2 3">
    <name type="scientific">Plebeiibacterium sediminum</name>
    <dbReference type="NCBI Taxonomy" id="2992112"/>
    <lineage>
        <taxon>Bacteria</taxon>
        <taxon>Pseudomonadati</taxon>
        <taxon>Bacteroidota</taxon>
        <taxon>Bacteroidia</taxon>
        <taxon>Marinilabiliales</taxon>
        <taxon>Marinilabiliaceae</taxon>
        <taxon>Plebeiibacterium</taxon>
    </lineage>
</organism>
<evidence type="ECO:0000313" key="3">
    <source>
        <dbReference type="Proteomes" id="UP001209229"/>
    </source>
</evidence>
<dbReference type="Proteomes" id="UP001209229">
    <property type="component" value="Unassembled WGS sequence"/>
</dbReference>
<name>A0AAE3M4S4_9BACT</name>
<comment type="caution">
    <text evidence="2">The sequence shown here is derived from an EMBL/GenBank/DDBJ whole genome shotgun (WGS) entry which is preliminary data.</text>
</comment>
<proteinExistence type="predicted"/>
<sequence length="83" mass="9655">MSVQNAKNLIKKVQTDAAFRKEMYLVKGVEGFNQFIAEKDLAFDENEFEDAYNMMVLQCQLEKDHDELENVVNLIKLIVADNR</sequence>
<feature type="domain" description="Nif11" evidence="1">
    <location>
        <begin position="1"/>
        <end position="48"/>
    </location>
</feature>
<dbReference type="EMBL" id="JAPDPJ010000024">
    <property type="protein sequence ID" value="MCW3787114.1"/>
    <property type="molecule type" value="Genomic_DNA"/>
</dbReference>
<dbReference type="Pfam" id="PF07862">
    <property type="entry name" value="Nif11"/>
    <property type="match status" value="1"/>
</dbReference>